<sequence>MGKVWHKRPLQEHKPRKARRAGKNAESKYLSAKQNRKLYPLRCRQGMGEVGTRNCCVLLTRLEEGEPESSLTDLKRSRKDNLQATKPKGKVKTKCCKCHKKDCTRCKQTRQLKCKAMPEAPASQLQDHTLEPRKRRLASLNAEAVNSLLFDREEKKPQHSLKVEGVQSKDQVKEPSTSKKGTETKKRCAETEVRGSQKKHNKCDVEGAGQVCLDSPTPRRLAGLNAAALLKLTSASSGAKRRSKTDCKPAGGTARSKQPHQHPHKHLPKSQQQPQPRAQQHVLQRCCSLCKKETYHREAIWEGTTAPHGFLRPGYQCQSIMGYPLKPVKEEKTEAEVNPYFCCSQDRSVEYCHRLALFLDQKPYTETDESSLPSIKGFLPTPHTLPHPALSIGPHPYPCYPGYYVHIAHHGASSPPLSTSPVPYRPSSVTPITLCPSRVQRPKLRPPNISHPSGIPHQAFCSSMGSCYGGEPCRIGDCAYRTVPPIQSRGCSFSTECSSCSRKIKMEDCPYSLEDHSTSIPVSPSLPLSVCPMPSMAPSTQAVPRLQTPLSNSGPSQGQLRVARECPQSAKRPSGSRSRARNPLSMCPHIKDDQLGLGRASGVGNKQQKVLRRRATNGWLPVGVPTEREVFVVGEDTTALRRCYDSVQRGDEVIHVRDTVLLRSGPRKKSLPYVAKISALWEDPESGEMMMSLFWYYRPEHTQGGRNPSMHCENEIFASRHQDENSVACIEDKCYVLTLAQYCRFCALMKRRREGLSKSSFMVPSSLEYAIPAHHCVPTNVDPELVFVCRHVYDFRYGRLLKNLQ</sequence>
<feature type="compositionally biased region" description="Basic residues" evidence="1">
    <location>
        <begin position="1"/>
        <end position="22"/>
    </location>
</feature>
<dbReference type="InterPro" id="IPR001025">
    <property type="entry name" value="BAH_dom"/>
</dbReference>
<organism evidence="3 4">
    <name type="scientific">Denticeps clupeoides</name>
    <name type="common">denticle herring</name>
    <dbReference type="NCBI Taxonomy" id="299321"/>
    <lineage>
        <taxon>Eukaryota</taxon>
        <taxon>Metazoa</taxon>
        <taxon>Chordata</taxon>
        <taxon>Craniata</taxon>
        <taxon>Vertebrata</taxon>
        <taxon>Euteleostomi</taxon>
        <taxon>Actinopterygii</taxon>
        <taxon>Neopterygii</taxon>
        <taxon>Teleostei</taxon>
        <taxon>Clupei</taxon>
        <taxon>Clupeiformes</taxon>
        <taxon>Denticipitoidei</taxon>
        <taxon>Denticipitidae</taxon>
        <taxon>Denticeps</taxon>
    </lineage>
</organism>
<feature type="region of interest" description="Disordered" evidence="1">
    <location>
        <begin position="151"/>
        <end position="201"/>
    </location>
</feature>
<gene>
    <name evidence="3" type="primary">BAHD1</name>
</gene>
<dbReference type="GO" id="GO:0031507">
    <property type="term" value="P:heterochromatin formation"/>
    <property type="evidence" value="ECO:0007669"/>
    <property type="project" value="TreeGrafter"/>
</dbReference>
<evidence type="ECO:0000256" key="1">
    <source>
        <dbReference type="SAM" id="MobiDB-lite"/>
    </source>
</evidence>
<dbReference type="GO" id="GO:0000976">
    <property type="term" value="F:transcription cis-regulatory region binding"/>
    <property type="evidence" value="ECO:0007669"/>
    <property type="project" value="TreeGrafter"/>
</dbReference>
<dbReference type="GeneTree" id="ENSGT00390000003967"/>
<accession>A0AAY4BZM4</accession>
<dbReference type="AlphaFoldDB" id="A0AAY4BZM4"/>
<dbReference type="PANTHER" id="PTHR46576">
    <property type="entry name" value="BROMO ADJACENT HOMOLOGY DOMAIN-CONTAINING 1 PROTEIN"/>
    <property type="match status" value="1"/>
</dbReference>
<reference evidence="3" key="2">
    <citation type="submission" date="2025-08" db="UniProtKB">
        <authorList>
            <consortium name="Ensembl"/>
        </authorList>
    </citation>
    <scope>IDENTIFICATION</scope>
</reference>
<dbReference type="CDD" id="cd04714">
    <property type="entry name" value="BAH_BAHCC1"/>
    <property type="match status" value="1"/>
</dbReference>
<feature type="compositionally biased region" description="Basic and acidic residues" evidence="1">
    <location>
        <begin position="170"/>
        <end position="195"/>
    </location>
</feature>
<evidence type="ECO:0000313" key="3">
    <source>
        <dbReference type="Ensembl" id="ENSDCDP00010026370.1"/>
    </source>
</evidence>
<dbReference type="Ensembl" id="ENSDCDT00010032601.1">
    <property type="protein sequence ID" value="ENSDCDP00010026370.1"/>
    <property type="gene ID" value="ENSDCDG00010016659.1"/>
</dbReference>
<reference evidence="3 4" key="1">
    <citation type="submission" date="2020-06" db="EMBL/GenBank/DDBJ databases">
        <authorList>
            <consortium name="Wellcome Sanger Institute Data Sharing"/>
        </authorList>
    </citation>
    <scope>NUCLEOTIDE SEQUENCE [LARGE SCALE GENOMIC DNA]</scope>
</reference>
<dbReference type="InterPro" id="IPR043151">
    <property type="entry name" value="BAH_sf"/>
</dbReference>
<dbReference type="RefSeq" id="XP_028855207.1">
    <property type="nucleotide sequence ID" value="XM_028999374.1"/>
</dbReference>
<protein>
    <recommendedName>
        <fullName evidence="2">BAH domain-containing protein</fullName>
    </recommendedName>
</protein>
<dbReference type="GO" id="GO:0045892">
    <property type="term" value="P:negative regulation of DNA-templated transcription"/>
    <property type="evidence" value="ECO:0007669"/>
    <property type="project" value="TreeGrafter"/>
</dbReference>
<proteinExistence type="predicted"/>
<dbReference type="Pfam" id="PF01426">
    <property type="entry name" value="BAH"/>
    <property type="match status" value="1"/>
</dbReference>
<dbReference type="InterPro" id="IPR053032">
    <property type="entry name" value="BAH_domain-containing"/>
</dbReference>
<dbReference type="RefSeq" id="XP_028855216.1">
    <property type="nucleotide sequence ID" value="XM_028999383.1"/>
</dbReference>
<reference evidence="3" key="3">
    <citation type="submission" date="2025-09" db="UniProtKB">
        <authorList>
            <consortium name="Ensembl"/>
        </authorList>
    </citation>
    <scope>IDENTIFICATION</scope>
</reference>
<dbReference type="GO" id="GO:0003682">
    <property type="term" value="F:chromatin binding"/>
    <property type="evidence" value="ECO:0007669"/>
    <property type="project" value="InterPro"/>
</dbReference>
<dbReference type="GeneID" id="114801280"/>
<dbReference type="PANTHER" id="PTHR46576:SF1">
    <property type="entry name" value="BROMO ADJACENT HOMOLOGY DOMAIN-CONTAINING 1 PROTEIN"/>
    <property type="match status" value="1"/>
</dbReference>
<feature type="compositionally biased region" description="Basic residues" evidence="1">
    <location>
        <begin position="257"/>
        <end position="268"/>
    </location>
</feature>
<feature type="region of interest" description="Disordered" evidence="1">
    <location>
        <begin position="538"/>
        <end position="588"/>
    </location>
</feature>
<feature type="compositionally biased region" description="Low complexity" evidence="1">
    <location>
        <begin position="269"/>
        <end position="278"/>
    </location>
</feature>
<dbReference type="Proteomes" id="UP000694580">
    <property type="component" value="Chromosome 1"/>
</dbReference>
<evidence type="ECO:0000259" key="2">
    <source>
        <dbReference type="PROSITE" id="PS51038"/>
    </source>
</evidence>
<feature type="region of interest" description="Disordered" evidence="1">
    <location>
        <begin position="67"/>
        <end position="86"/>
    </location>
</feature>
<name>A0AAY4BZM4_9TELE</name>
<evidence type="ECO:0000313" key="4">
    <source>
        <dbReference type="Proteomes" id="UP000694580"/>
    </source>
</evidence>
<keyword evidence="4" id="KW-1185">Reference proteome</keyword>
<feature type="region of interest" description="Disordered" evidence="1">
    <location>
        <begin position="235"/>
        <end position="278"/>
    </location>
</feature>
<feature type="domain" description="BAH" evidence="2">
    <location>
        <begin position="652"/>
        <end position="804"/>
    </location>
</feature>
<dbReference type="PROSITE" id="PS51038">
    <property type="entry name" value="BAH"/>
    <property type="match status" value="1"/>
</dbReference>
<dbReference type="GO" id="GO:0005677">
    <property type="term" value="C:chromatin silencing complex"/>
    <property type="evidence" value="ECO:0007669"/>
    <property type="project" value="TreeGrafter"/>
</dbReference>
<dbReference type="SMART" id="SM00439">
    <property type="entry name" value="BAH"/>
    <property type="match status" value="1"/>
</dbReference>
<feature type="region of interest" description="Disordered" evidence="1">
    <location>
        <begin position="1"/>
        <end position="31"/>
    </location>
</feature>
<dbReference type="Gene3D" id="2.30.30.490">
    <property type="match status" value="1"/>
</dbReference>
<feature type="compositionally biased region" description="Polar residues" evidence="1">
    <location>
        <begin position="538"/>
        <end position="559"/>
    </location>
</feature>